<name>A0ABD6CBH5_9EURY</name>
<dbReference type="SUPFAM" id="SSF51735">
    <property type="entry name" value="NAD(P)-binding Rossmann-fold domains"/>
    <property type="match status" value="1"/>
</dbReference>
<dbReference type="SUPFAM" id="SSF48179">
    <property type="entry name" value="6-phosphogluconate dehydrogenase C-terminal domain-like"/>
    <property type="match status" value="1"/>
</dbReference>
<reference evidence="5 6" key="1">
    <citation type="journal article" date="2019" name="Int. J. Syst. Evol. Microbiol.">
        <title>The Global Catalogue of Microorganisms (GCM) 10K type strain sequencing project: providing services to taxonomists for standard genome sequencing and annotation.</title>
        <authorList>
            <consortium name="The Broad Institute Genomics Platform"/>
            <consortium name="The Broad Institute Genome Sequencing Center for Infectious Disease"/>
            <person name="Wu L."/>
            <person name="Ma J."/>
        </authorList>
    </citation>
    <scope>NUCLEOTIDE SEQUENCE [LARGE SCALE GENOMIC DNA]</scope>
    <source>
        <strain evidence="5 6">CGMCC 1.12125</strain>
    </source>
</reference>
<evidence type="ECO:0000256" key="1">
    <source>
        <dbReference type="ARBA" id="ARBA00023002"/>
    </source>
</evidence>
<comment type="caution">
    <text evidence="5">The sequence shown here is derived from an EMBL/GenBank/DDBJ whole genome shotgun (WGS) entry which is preliminary data.</text>
</comment>
<dbReference type="Gene3D" id="3.40.50.720">
    <property type="entry name" value="NAD(P)-binding Rossmann-like Domain"/>
    <property type="match status" value="1"/>
</dbReference>
<dbReference type="InterPro" id="IPR015815">
    <property type="entry name" value="HIBADH-related"/>
</dbReference>
<dbReference type="PANTHER" id="PTHR43580:SF2">
    <property type="entry name" value="CYTOKINE-LIKE NUCLEAR FACTOR N-PAC"/>
    <property type="match status" value="1"/>
</dbReference>
<feature type="domain" description="6-phosphogluconate dehydrogenase NADP-binding" evidence="3">
    <location>
        <begin position="3"/>
        <end position="156"/>
    </location>
</feature>
<dbReference type="InterPro" id="IPR036291">
    <property type="entry name" value="NAD(P)-bd_dom_sf"/>
</dbReference>
<dbReference type="RefSeq" id="WP_247380836.1">
    <property type="nucleotide sequence ID" value="NZ_JALLGV010000008.1"/>
</dbReference>
<evidence type="ECO:0000259" key="3">
    <source>
        <dbReference type="Pfam" id="PF03446"/>
    </source>
</evidence>
<dbReference type="EMBL" id="JBHUDJ010000006">
    <property type="protein sequence ID" value="MFD1587687.1"/>
    <property type="molecule type" value="Genomic_DNA"/>
</dbReference>
<dbReference type="InterPro" id="IPR051265">
    <property type="entry name" value="HIBADH-related_NP60_sf"/>
</dbReference>
<dbReference type="EC" id="1.1.-.-" evidence="5"/>
<keyword evidence="1 5" id="KW-0560">Oxidoreductase</keyword>
<dbReference type="PROSITE" id="PS00895">
    <property type="entry name" value="3_HYDROXYISOBUT_DH"/>
    <property type="match status" value="1"/>
</dbReference>
<dbReference type="GO" id="GO:0016491">
    <property type="term" value="F:oxidoreductase activity"/>
    <property type="evidence" value="ECO:0007669"/>
    <property type="project" value="UniProtKB-KW"/>
</dbReference>
<dbReference type="InterPro" id="IPR008927">
    <property type="entry name" value="6-PGluconate_DH-like_C_sf"/>
</dbReference>
<evidence type="ECO:0000256" key="2">
    <source>
        <dbReference type="ARBA" id="ARBA00023027"/>
    </source>
</evidence>
<dbReference type="PANTHER" id="PTHR43580">
    <property type="entry name" value="OXIDOREDUCTASE GLYR1-RELATED"/>
    <property type="match status" value="1"/>
</dbReference>
<organism evidence="5 6">
    <name type="scientific">Halorientalis brevis</name>
    <dbReference type="NCBI Taxonomy" id="1126241"/>
    <lineage>
        <taxon>Archaea</taxon>
        <taxon>Methanobacteriati</taxon>
        <taxon>Methanobacteriota</taxon>
        <taxon>Stenosarchaea group</taxon>
        <taxon>Halobacteria</taxon>
        <taxon>Halobacteriales</taxon>
        <taxon>Haloarculaceae</taxon>
        <taxon>Halorientalis</taxon>
    </lineage>
</organism>
<dbReference type="AlphaFoldDB" id="A0ABD6CBH5"/>
<dbReference type="Gene3D" id="1.10.1040.10">
    <property type="entry name" value="N-(1-d-carboxylethyl)-l-norvaline Dehydrogenase, domain 2"/>
    <property type="match status" value="1"/>
</dbReference>
<accession>A0ABD6CBH5</accession>
<dbReference type="Proteomes" id="UP001597119">
    <property type="component" value="Unassembled WGS sequence"/>
</dbReference>
<dbReference type="InterPro" id="IPR006115">
    <property type="entry name" value="6PGDH_NADP-bd"/>
</dbReference>
<dbReference type="InterPro" id="IPR029154">
    <property type="entry name" value="HIBADH-like_NADP-bd"/>
</dbReference>
<dbReference type="InterPro" id="IPR013328">
    <property type="entry name" value="6PGD_dom2"/>
</dbReference>
<feature type="domain" description="3-hydroxyisobutyrate dehydrogenase-like NAD-binding" evidence="4">
    <location>
        <begin position="164"/>
        <end position="284"/>
    </location>
</feature>
<gene>
    <name evidence="5" type="ORF">ACFR9U_11895</name>
</gene>
<evidence type="ECO:0000259" key="4">
    <source>
        <dbReference type="Pfam" id="PF14833"/>
    </source>
</evidence>
<protein>
    <submittedName>
        <fullName evidence="5">NAD(P)-dependent oxidoreductase</fullName>
        <ecNumber evidence="5">1.1.-.-</ecNumber>
    </submittedName>
</protein>
<proteinExistence type="predicted"/>
<evidence type="ECO:0000313" key="6">
    <source>
        <dbReference type="Proteomes" id="UP001597119"/>
    </source>
</evidence>
<dbReference type="InterPro" id="IPR002204">
    <property type="entry name" value="3-OH-isobutyrate_DH-rel_CS"/>
</dbReference>
<evidence type="ECO:0000313" key="5">
    <source>
        <dbReference type="EMBL" id="MFD1587687.1"/>
    </source>
</evidence>
<dbReference type="PIRSF" id="PIRSF000103">
    <property type="entry name" value="HIBADH"/>
    <property type="match status" value="1"/>
</dbReference>
<keyword evidence="2" id="KW-0520">NAD</keyword>
<keyword evidence="6" id="KW-1185">Reference proteome</keyword>
<sequence length="296" mass="30349">MDRIGFVGLGAMGEPMAWNVHGADYDLHVHNRTAAAMSPFAAEGVATHDTPADLAAAVDAVVVMVTGPDALRAVVTGDEGVIEGLDPGTAVVNTSTVSREATEEVASTVEGTGGRFVDAPVLGTVGPAEAGELLVLAGASDDVLADVRPLLSVFGDVRHVGDVGEGTSTKLTTNLLLGVMMEGFSEALAFAEGQGLDTDEVLDVIQNGVLGAPLYDYKGPVVSERDFTPQFPVDLLFKDLNLVLDAAGEDGTPLPAVGATREATSATRALGHGEEDMMALVKHLEAVTGRTVGSSD</sequence>
<dbReference type="Pfam" id="PF14833">
    <property type="entry name" value="NAD_binding_11"/>
    <property type="match status" value="1"/>
</dbReference>
<dbReference type="Pfam" id="PF03446">
    <property type="entry name" value="NAD_binding_2"/>
    <property type="match status" value="1"/>
</dbReference>